<feature type="compositionally biased region" description="Polar residues" evidence="1">
    <location>
        <begin position="128"/>
        <end position="137"/>
    </location>
</feature>
<evidence type="ECO:0000256" key="1">
    <source>
        <dbReference type="SAM" id="MobiDB-lite"/>
    </source>
</evidence>
<name>F4SAA3_MELLP</name>
<keyword evidence="3" id="KW-1185">Reference proteome</keyword>
<feature type="compositionally biased region" description="Low complexity" evidence="1">
    <location>
        <begin position="116"/>
        <end position="127"/>
    </location>
</feature>
<evidence type="ECO:0000313" key="3">
    <source>
        <dbReference type="Proteomes" id="UP000001072"/>
    </source>
</evidence>
<accession>F4SAA3</accession>
<dbReference type="KEGG" id="mlr:MELLADRAFT_69325"/>
<protein>
    <submittedName>
        <fullName evidence="2">Uncharacterized protein</fullName>
    </submittedName>
</protein>
<dbReference type="GeneID" id="18931215"/>
<dbReference type="AlphaFoldDB" id="F4SAA3"/>
<feature type="region of interest" description="Disordered" evidence="1">
    <location>
        <begin position="86"/>
        <end position="203"/>
    </location>
</feature>
<dbReference type="VEuPathDB" id="FungiDB:MELLADRAFT_69325"/>
<proteinExistence type="predicted"/>
<feature type="compositionally biased region" description="Basic and acidic residues" evidence="1">
    <location>
        <begin position="182"/>
        <end position="202"/>
    </location>
</feature>
<feature type="compositionally biased region" description="Basic and acidic residues" evidence="1">
    <location>
        <begin position="90"/>
        <end position="111"/>
    </location>
</feature>
<dbReference type="EMBL" id="GL883176">
    <property type="protein sequence ID" value="EGF98416.1"/>
    <property type="molecule type" value="Genomic_DNA"/>
</dbReference>
<dbReference type="RefSeq" id="XP_007418282.1">
    <property type="nucleotide sequence ID" value="XM_007418220.1"/>
</dbReference>
<feature type="region of interest" description="Disordered" evidence="1">
    <location>
        <begin position="1"/>
        <end position="70"/>
    </location>
</feature>
<reference evidence="3" key="1">
    <citation type="journal article" date="2011" name="Proc. Natl. Acad. Sci. U.S.A.">
        <title>Obligate biotrophy features unraveled by the genomic analysis of rust fungi.</title>
        <authorList>
            <person name="Duplessis S."/>
            <person name="Cuomo C.A."/>
            <person name="Lin Y.-C."/>
            <person name="Aerts A."/>
            <person name="Tisserant E."/>
            <person name="Veneault-Fourrey C."/>
            <person name="Joly D.L."/>
            <person name="Hacquard S."/>
            <person name="Amselem J."/>
            <person name="Cantarel B.L."/>
            <person name="Chiu R."/>
            <person name="Coutinho P.M."/>
            <person name="Feau N."/>
            <person name="Field M."/>
            <person name="Frey P."/>
            <person name="Gelhaye E."/>
            <person name="Goldberg J."/>
            <person name="Grabherr M.G."/>
            <person name="Kodira C.D."/>
            <person name="Kohler A."/>
            <person name="Kuees U."/>
            <person name="Lindquist E.A."/>
            <person name="Lucas S.M."/>
            <person name="Mago R."/>
            <person name="Mauceli E."/>
            <person name="Morin E."/>
            <person name="Murat C."/>
            <person name="Pangilinan J.L."/>
            <person name="Park R."/>
            <person name="Pearson M."/>
            <person name="Quesneville H."/>
            <person name="Rouhier N."/>
            <person name="Sakthikumar S."/>
            <person name="Salamov A.A."/>
            <person name="Schmutz J."/>
            <person name="Selles B."/>
            <person name="Shapiro H."/>
            <person name="Tanguay P."/>
            <person name="Tuskan G.A."/>
            <person name="Henrissat B."/>
            <person name="Van de Peer Y."/>
            <person name="Rouze P."/>
            <person name="Ellis J.G."/>
            <person name="Dodds P.N."/>
            <person name="Schein J.E."/>
            <person name="Zhong S."/>
            <person name="Hamelin R.C."/>
            <person name="Grigoriev I.V."/>
            <person name="Szabo L.J."/>
            <person name="Martin F."/>
        </authorList>
    </citation>
    <scope>NUCLEOTIDE SEQUENCE [LARGE SCALE GENOMIC DNA]</scope>
    <source>
        <strain evidence="3">98AG31 / pathotype 3-4-7</strain>
    </source>
</reference>
<feature type="compositionally biased region" description="Pro residues" evidence="1">
    <location>
        <begin position="30"/>
        <end position="39"/>
    </location>
</feature>
<dbReference type="HOGENOM" id="CLU_1180464_0_0_1"/>
<gene>
    <name evidence="2" type="ORF">MELLADRAFT_69325</name>
</gene>
<sequence length="235" mass="26924">MVSNTNNELFPDNADPKRKLRAFSRVQSVPPAPQQPPSQPQQKQGRQQPKRKQQAVDQPPNQSQKEQKIKRIVVKGYGSLQEEGGCELEAEVHNQEVDNQRVQKETNDKRGQQPTNSLPNSLSLPNPTMTSQANLSTIEEDPNLLTIKEDPPQFAESESSLEYLEQDQFRQDQRDEEEEEESWVRLKEAKKEPEEDQRERGRLLTGLVSSPSLNKEPRATTFFFVNDIRNVPVIV</sequence>
<dbReference type="InParanoid" id="F4SAA3"/>
<dbReference type="Proteomes" id="UP000001072">
    <property type="component" value="Unassembled WGS sequence"/>
</dbReference>
<evidence type="ECO:0000313" key="2">
    <source>
        <dbReference type="EMBL" id="EGF98416.1"/>
    </source>
</evidence>
<organism evidence="3">
    <name type="scientific">Melampsora larici-populina (strain 98AG31 / pathotype 3-4-7)</name>
    <name type="common">Poplar leaf rust fungus</name>
    <dbReference type="NCBI Taxonomy" id="747676"/>
    <lineage>
        <taxon>Eukaryota</taxon>
        <taxon>Fungi</taxon>
        <taxon>Dikarya</taxon>
        <taxon>Basidiomycota</taxon>
        <taxon>Pucciniomycotina</taxon>
        <taxon>Pucciniomycetes</taxon>
        <taxon>Pucciniales</taxon>
        <taxon>Melampsoraceae</taxon>
        <taxon>Melampsora</taxon>
    </lineage>
</organism>